<comment type="caution">
    <text evidence="1">The sequence shown here is derived from an EMBL/GenBank/DDBJ whole genome shotgun (WGS) entry which is preliminary data.</text>
</comment>
<protein>
    <submittedName>
        <fullName evidence="1">Uncharacterized protein</fullName>
    </submittedName>
</protein>
<accession>A0A4Z2I6W7</accession>
<evidence type="ECO:0000313" key="1">
    <source>
        <dbReference type="EMBL" id="TNN73570.1"/>
    </source>
</evidence>
<organism evidence="1 2">
    <name type="scientific">Liparis tanakae</name>
    <name type="common">Tanaka's snailfish</name>
    <dbReference type="NCBI Taxonomy" id="230148"/>
    <lineage>
        <taxon>Eukaryota</taxon>
        <taxon>Metazoa</taxon>
        <taxon>Chordata</taxon>
        <taxon>Craniata</taxon>
        <taxon>Vertebrata</taxon>
        <taxon>Euteleostomi</taxon>
        <taxon>Actinopterygii</taxon>
        <taxon>Neopterygii</taxon>
        <taxon>Teleostei</taxon>
        <taxon>Neoteleostei</taxon>
        <taxon>Acanthomorphata</taxon>
        <taxon>Eupercaria</taxon>
        <taxon>Perciformes</taxon>
        <taxon>Cottioidei</taxon>
        <taxon>Cottales</taxon>
        <taxon>Liparidae</taxon>
        <taxon>Liparis</taxon>
    </lineage>
</organism>
<keyword evidence="2" id="KW-1185">Reference proteome</keyword>
<dbReference type="EMBL" id="SRLO01000123">
    <property type="protein sequence ID" value="TNN73570.1"/>
    <property type="molecule type" value="Genomic_DNA"/>
</dbReference>
<sequence>MSMNAVGPSTASIWWRLSWPGERTQGPLSSVYSSLEPSKERRRAPIWAGGSAGAAAACVPPAGRSGRSKQRILTLPYRTLSMPCIPGWSCSGMEAPLFSRNTPMLNWSVSQMCM</sequence>
<dbReference type="AlphaFoldDB" id="A0A4Z2I6W7"/>
<reference evidence="1 2" key="1">
    <citation type="submission" date="2019-03" db="EMBL/GenBank/DDBJ databases">
        <title>First draft genome of Liparis tanakae, snailfish: a comprehensive survey of snailfish specific genes.</title>
        <authorList>
            <person name="Kim W."/>
            <person name="Song I."/>
            <person name="Jeong J.-H."/>
            <person name="Kim D."/>
            <person name="Kim S."/>
            <person name="Ryu S."/>
            <person name="Song J.Y."/>
            <person name="Lee S.K."/>
        </authorList>
    </citation>
    <scope>NUCLEOTIDE SEQUENCE [LARGE SCALE GENOMIC DNA]</scope>
    <source>
        <tissue evidence="1">Muscle</tissue>
    </source>
</reference>
<name>A0A4Z2I6W7_9TELE</name>
<dbReference type="Proteomes" id="UP000314294">
    <property type="component" value="Unassembled WGS sequence"/>
</dbReference>
<evidence type="ECO:0000313" key="2">
    <source>
        <dbReference type="Proteomes" id="UP000314294"/>
    </source>
</evidence>
<gene>
    <name evidence="1" type="ORF">EYF80_016165</name>
</gene>
<proteinExistence type="predicted"/>